<dbReference type="RefSeq" id="XP_013261931.1">
    <property type="nucleotide sequence ID" value="XM_013406477.1"/>
</dbReference>
<protein>
    <recommendedName>
        <fullName evidence="2">NADP-dependent oxidoreductase domain-containing protein</fullName>
    </recommendedName>
</protein>
<dbReference type="Pfam" id="PF00248">
    <property type="entry name" value="Aldo_ket_red"/>
    <property type="match status" value="1"/>
</dbReference>
<dbReference type="InterPro" id="IPR036812">
    <property type="entry name" value="NAD(P)_OxRdtase_dom_sf"/>
</dbReference>
<dbReference type="GO" id="GO:0016491">
    <property type="term" value="F:oxidoreductase activity"/>
    <property type="evidence" value="ECO:0007669"/>
    <property type="project" value="UniProtKB-KW"/>
</dbReference>
<feature type="domain" description="NADP-dependent oxidoreductase" evidence="2">
    <location>
        <begin position="11"/>
        <end position="308"/>
    </location>
</feature>
<name>A0A072PHL3_9EURO</name>
<evidence type="ECO:0000313" key="4">
    <source>
        <dbReference type="Proteomes" id="UP000027920"/>
    </source>
</evidence>
<dbReference type="SUPFAM" id="SSF51430">
    <property type="entry name" value="NAD(P)-linked oxidoreductase"/>
    <property type="match status" value="1"/>
</dbReference>
<accession>A0A072PHL3</accession>
<dbReference type="OrthoDB" id="37537at2759"/>
<dbReference type="InterPro" id="IPR023210">
    <property type="entry name" value="NADP_OxRdtase_dom"/>
</dbReference>
<gene>
    <name evidence="3" type="ORF">A1O9_04185</name>
</gene>
<dbReference type="Gene3D" id="3.20.20.100">
    <property type="entry name" value="NADP-dependent oxidoreductase domain"/>
    <property type="match status" value="1"/>
</dbReference>
<dbReference type="PANTHER" id="PTHR43625:SF78">
    <property type="entry name" value="PYRIDOXAL REDUCTASE-RELATED"/>
    <property type="match status" value="1"/>
</dbReference>
<dbReference type="PANTHER" id="PTHR43625">
    <property type="entry name" value="AFLATOXIN B1 ALDEHYDE REDUCTASE"/>
    <property type="match status" value="1"/>
</dbReference>
<evidence type="ECO:0000259" key="2">
    <source>
        <dbReference type="Pfam" id="PF00248"/>
    </source>
</evidence>
<organism evidence="3 4">
    <name type="scientific">Exophiala aquamarina CBS 119918</name>
    <dbReference type="NCBI Taxonomy" id="1182545"/>
    <lineage>
        <taxon>Eukaryota</taxon>
        <taxon>Fungi</taxon>
        <taxon>Dikarya</taxon>
        <taxon>Ascomycota</taxon>
        <taxon>Pezizomycotina</taxon>
        <taxon>Eurotiomycetes</taxon>
        <taxon>Chaetothyriomycetidae</taxon>
        <taxon>Chaetothyriales</taxon>
        <taxon>Herpotrichiellaceae</taxon>
        <taxon>Exophiala</taxon>
    </lineage>
</organism>
<dbReference type="EMBL" id="AMGV01000003">
    <property type="protein sequence ID" value="KEF59341.1"/>
    <property type="molecule type" value="Genomic_DNA"/>
</dbReference>
<evidence type="ECO:0000256" key="1">
    <source>
        <dbReference type="ARBA" id="ARBA00023002"/>
    </source>
</evidence>
<evidence type="ECO:0000313" key="3">
    <source>
        <dbReference type="EMBL" id="KEF59341.1"/>
    </source>
</evidence>
<sequence>MSTIQGKHVGPIGLGLLNLTNPAKNLSREQAFAVLKQGLDSGATFWDGGENYGTPDANSLHLLRDYFAKYPNDSESVVLCIKGGLRPDRTSNGTPEGVRRTVDNCLKILAGHKKLDLYQCARVDRETPIEDTINTLAELVKEGKIGGISLSEVSANTIRRAVKVHQISAVQVEVSLWEDHVLKDGIADVCAEFGIPIIAYSPIGRGFLSGQLKSVDDLPKDDFRHILPRFYPENFGKNMELVEKVKIIAEKNAITTAQLAINWVRQLSQRPNSPVFIPIPGASSSDRVKENSQAIDLAQEDLAEISALVDGFETSGERYPEPWQSQLNG</sequence>
<dbReference type="CDD" id="cd19077">
    <property type="entry name" value="AKR_AKR8A1-2"/>
    <property type="match status" value="1"/>
</dbReference>
<dbReference type="GeneID" id="25279118"/>
<keyword evidence="1" id="KW-0560">Oxidoreductase</keyword>
<reference evidence="3 4" key="1">
    <citation type="submission" date="2013-03" db="EMBL/GenBank/DDBJ databases">
        <title>The Genome Sequence of Exophiala aquamarina CBS 119918.</title>
        <authorList>
            <consortium name="The Broad Institute Genomics Platform"/>
            <person name="Cuomo C."/>
            <person name="de Hoog S."/>
            <person name="Gorbushina A."/>
            <person name="Walker B."/>
            <person name="Young S.K."/>
            <person name="Zeng Q."/>
            <person name="Gargeya S."/>
            <person name="Fitzgerald M."/>
            <person name="Haas B."/>
            <person name="Abouelleil A."/>
            <person name="Allen A.W."/>
            <person name="Alvarado L."/>
            <person name="Arachchi H.M."/>
            <person name="Berlin A.M."/>
            <person name="Chapman S.B."/>
            <person name="Gainer-Dewar J."/>
            <person name="Goldberg J."/>
            <person name="Griggs A."/>
            <person name="Gujja S."/>
            <person name="Hansen M."/>
            <person name="Howarth C."/>
            <person name="Imamovic A."/>
            <person name="Ireland A."/>
            <person name="Larimer J."/>
            <person name="McCowan C."/>
            <person name="Murphy C."/>
            <person name="Pearson M."/>
            <person name="Poon T.W."/>
            <person name="Priest M."/>
            <person name="Roberts A."/>
            <person name="Saif S."/>
            <person name="Shea T."/>
            <person name="Sisk P."/>
            <person name="Sykes S."/>
            <person name="Wortman J."/>
            <person name="Nusbaum C."/>
            <person name="Birren B."/>
        </authorList>
    </citation>
    <scope>NUCLEOTIDE SEQUENCE [LARGE SCALE GENOMIC DNA]</scope>
    <source>
        <strain evidence="3 4">CBS 119918</strain>
    </source>
</reference>
<proteinExistence type="predicted"/>
<dbReference type="STRING" id="1182545.A0A072PHL3"/>
<dbReference type="GO" id="GO:0005737">
    <property type="term" value="C:cytoplasm"/>
    <property type="evidence" value="ECO:0007669"/>
    <property type="project" value="TreeGrafter"/>
</dbReference>
<dbReference type="AlphaFoldDB" id="A0A072PHL3"/>
<dbReference type="HOGENOM" id="CLU_023205_2_1_1"/>
<dbReference type="Proteomes" id="UP000027920">
    <property type="component" value="Unassembled WGS sequence"/>
</dbReference>
<comment type="caution">
    <text evidence="3">The sequence shown here is derived from an EMBL/GenBank/DDBJ whole genome shotgun (WGS) entry which is preliminary data.</text>
</comment>
<dbReference type="InterPro" id="IPR050791">
    <property type="entry name" value="Aldo-Keto_reductase"/>
</dbReference>
<keyword evidence="4" id="KW-1185">Reference proteome</keyword>
<dbReference type="VEuPathDB" id="FungiDB:A1O9_04185"/>